<dbReference type="AlphaFoldDB" id="A0A1G9B7U2"/>
<evidence type="ECO:0000313" key="2">
    <source>
        <dbReference type="EMBL" id="SDK34925.1"/>
    </source>
</evidence>
<accession>A0A1G9B7U2</accession>
<keyword evidence="2" id="KW-0378">Hydrolase</keyword>
<dbReference type="SMART" id="SM00460">
    <property type="entry name" value="TGc"/>
    <property type="match status" value="1"/>
</dbReference>
<sequence length="453" mass="53179">MNKDLKYLDTQLPEDIAKLKAVGEYDRVERIIDKRLEKDLPVALRKRLEQEKEILPIIRDSYPHTYEAALSLFKDNIADFKTEEFESLRDEDALDWVYLDGEIHFRENILQNIMKTRPNYAKRCTNPELLDKRTNLLNETMHKMKEKGELTYHIRLRATLKVKPEAQKPGEKIRVHLPLPIEYAQVKNFRLIDTSHKSALVNEPDHPARTVYFEKEYEADEEFYVEYEFDNHMVYKNPLLEEVDEAQPTFYTEEQLPHIKFSPYIKSVAKEIIGNETNPLEKARLIYEYITKNVMYSFVRPYYTITDIPTYALTGFKGDCGIQALTFITLCRAVGVPARWQAGLYTNPETIGNHDWAQFYVAPFGWLYADTSFGGSAYRTGEEERWKFYFGNLEPFRMPAVSDFQHDFTPALDFSRNDPYDNQNGEAEFESGKLTYNDIETTEVAIEIYEKED</sequence>
<dbReference type="PANTHER" id="PTHR38339:SF1">
    <property type="entry name" value="TRANSGLUTAMINASE-LIKE DOMAIN-CONTAINING PROTEIN"/>
    <property type="match status" value="1"/>
</dbReference>
<feature type="domain" description="Transglutaminase-like" evidence="1">
    <location>
        <begin position="312"/>
        <end position="373"/>
    </location>
</feature>
<dbReference type="Proteomes" id="UP000199433">
    <property type="component" value="Unassembled WGS sequence"/>
</dbReference>
<reference evidence="3" key="1">
    <citation type="submission" date="2016-10" db="EMBL/GenBank/DDBJ databases">
        <authorList>
            <person name="Varghese N."/>
            <person name="Submissions S."/>
        </authorList>
    </citation>
    <scope>NUCLEOTIDE SEQUENCE [LARGE SCALE GENOMIC DNA]</scope>
    <source>
        <strain evidence="3">DSM 19181</strain>
    </source>
</reference>
<dbReference type="SUPFAM" id="SSF54001">
    <property type="entry name" value="Cysteine proteinases"/>
    <property type="match status" value="1"/>
</dbReference>
<gene>
    <name evidence="2" type="ORF">SAMN04488098_10258</name>
</gene>
<keyword evidence="2" id="KW-0645">Protease</keyword>
<dbReference type="OrthoDB" id="9804872at2"/>
<dbReference type="GO" id="GO:0006508">
    <property type="term" value="P:proteolysis"/>
    <property type="evidence" value="ECO:0007669"/>
    <property type="project" value="UniProtKB-KW"/>
</dbReference>
<evidence type="ECO:0000313" key="3">
    <source>
        <dbReference type="Proteomes" id="UP000199433"/>
    </source>
</evidence>
<dbReference type="RefSeq" id="WP_091267068.1">
    <property type="nucleotide sequence ID" value="NZ_FNFK01000025.1"/>
</dbReference>
<dbReference type="Gene3D" id="3.10.620.30">
    <property type="match status" value="1"/>
</dbReference>
<dbReference type="PANTHER" id="PTHR38339">
    <property type="entry name" value="TRANSGLUTAMINASE DOMAIN PROTEIN"/>
    <property type="match status" value="1"/>
</dbReference>
<dbReference type="STRING" id="426701.SAMN04488098_10258"/>
<dbReference type="EMBL" id="FNFK01000025">
    <property type="protein sequence ID" value="SDK34925.1"/>
    <property type="molecule type" value="Genomic_DNA"/>
</dbReference>
<evidence type="ECO:0000259" key="1">
    <source>
        <dbReference type="SMART" id="SM00460"/>
    </source>
</evidence>
<name>A0A1G9B7U2_9LACT</name>
<dbReference type="InterPro" id="IPR002931">
    <property type="entry name" value="Transglutaminase-like"/>
</dbReference>
<dbReference type="InterPro" id="IPR038765">
    <property type="entry name" value="Papain-like_cys_pep_sf"/>
</dbReference>
<dbReference type="Pfam" id="PF01841">
    <property type="entry name" value="Transglut_core"/>
    <property type="match status" value="1"/>
</dbReference>
<dbReference type="GO" id="GO:0008233">
    <property type="term" value="F:peptidase activity"/>
    <property type="evidence" value="ECO:0007669"/>
    <property type="project" value="UniProtKB-KW"/>
</dbReference>
<proteinExistence type="predicted"/>
<protein>
    <submittedName>
        <fullName evidence="2">Transglutaminase-like enzyme, putative cysteine protease</fullName>
    </submittedName>
</protein>
<organism evidence="2 3">
    <name type="scientific">Alkalibacterium thalassium</name>
    <dbReference type="NCBI Taxonomy" id="426701"/>
    <lineage>
        <taxon>Bacteria</taxon>
        <taxon>Bacillati</taxon>
        <taxon>Bacillota</taxon>
        <taxon>Bacilli</taxon>
        <taxon>Lactobacillales</taxon>
        <taxon>Carnobacteriaceae</taxon>
        <taxon>Alkalibacterium</taxon>
    </lineage>
</organism>
<keyword evidence="3" id="KW-1185">Reference proteome</keyword>